<keyword evidence="4" id="KW-1185">Reference proteome</keyword>
<dbReference type="EMBL" id="CM018046">
    <property type="protein sequence ID" value="KAA8525533.1"/>
    <property type="molecule type" value="Genomic_DNA"/>
</dbReference>
<dbReference type="InterPro" id="IPR012337">
    <property type="entry name" value="RNaseH-like_sf"/>
</dbReference>
<gene>
    <name evidence="3" type="ORF">F0562_007388</name>
</gene>
<evidence type="ECO:0000313" key="4">
    <source>
        <dbReference type="Proteomes" id="UP000325577"/>
    </source>
</evidence>
<dbReference type="Pfam" id="PF05699">
    <property type="entry name" value="Dimer_Tnp_hAT"/>
    <property type="match status" value="1"/>
</dbReference>
<proteinExistence type="predicted"/>
<dbReference type="AlphaFoldDB" id="A0A5J5A3U9"/>
<dbReference type="GO" id="GO:0003677">
    <property type="term" value="F:DNA binding"/>
    <property type="evidence" value="ECO:0007669"/>
    <property type="project" value="InterPro"/>
</dbReference>
<evidence type="ECO:0000259" key="2">
    <source>
        <dbReference type="Pfam" id="PF14372"/>
    </source>
</evidence>
<dbReference type="PANTHER" id="PTHR23272:SF187">
    <property type="entry name" value="AC9 TRANSPOSASE-RELATED"/>
    <property type="match status" value="1"/>
</dbReference>
<accession>A0A5J5A3U9</accession>
<reference evidence="3 4" key="1">
    <citation type="submission" date="2019-09" db="EMBL/GenBank/DDBJ databases">
        <title>A chromosome-level genome assembly of the Chinese tupelo Nyssa sinensis.</title>
        <authorList>
            <person name="Yang X."/>
            <person name="Kang M."/>
            <person name="Yang Y."/>
            <person name="Xiong H."/>
            <person name="Wang M."/>
            <person name="Zhang Z."/>
            <person name="Wang Z."/>
            <person name="Wu H."/>
            <person name="Ma T."/>
            <person name="Liu J."/>
            <person name="Xi Z."/>
        </authorList>
    </citation>
    <scope>NUCLEOTIDE SEQUENCE [LARGE SCALE GENOMIC DNA]</scope>
    <source>
        <strain evidence="3">J267</strain>
        <tissue evidence="3">Leaf</tissue>
    </source>
</reference>
<evidence type="ECO:0008006" key="5">
    <source>
        <dbReference type="Google" id="ProtNLM"/>
    </source>
</evidence>
<dbReference type="SUPFAM" id="SSF53098">
    <property type="entry name" value="Ribonuclease H-like"/>
    <property type="match status" value="1"/>
</dbReference>
<dbReference type="OrthoDB" id="1436733at2759"/>
<dbReference type="GO" id="GO:0046983">
    <property type="term" value="F:protein dimerization activity"/>
    <property type="evidence" value="ECO:0007669"/>
    <property type="project" value="InterPro"/>
</dbReference>
<evidence type="ECO:0000313" key="3">
    <source>
        <dbReference type="EMBL" id="KAA8525533.1"/>
    </source>
</evidence>
<dbReference type="Proteomes" id="UP000325577">
    <property type="component" value="Linkage Group LG3"/>
</dbReference>
<name>A0A5J5A3U9_9ASTE</name>
<protein>
    <recommendedName>
        <fullName evidence="5">HAT C-terminal dimerisation domain-containing protein</fullName>
    </recommendedName>
</protein>
<feature type="domain" description="hAT-like transposase RNase-H fold" evidence="2">
    <location>
        <begin position="1"/>
        <end position="68"/>
    </location>
</feature>
<dbReference type="PANTHER" id="PTHR23272">
    <property type="entry name" value="BED FINGER-RELATED"/>
    <property type="match status" value="1"/>
</dbReference>
<dbReference type="InterPro" id="IPR025525">
    <property type="entry name" value="hAT-like_transposase_RNase-H"/>
</dbReference>
<dbReference type="Pfam" id="PF14372">
    <property type="entry name" value="hAT-like_RNase-H"/>
    <property type="match status" value="1"/>
</dbReference>
<organism evidence="3 4">
    <name type="scientific">Nyssa sinensis</name>
    <dbReference type="NCBI Taxonomy" id="561372"/>
    <lineage>
        <taxon>Eukaryota</taxon>
        <taxon>Viridiplantae</taxon>
        <taxon>Streptophyta</taxon>
        <taxon>Embryophyta</taxon>
        <taxon>Tracheophyta</taxon>
        <taxon>Spermatophyta</taxon>
        <taxon>Magnoliopsida</taxon>
        <taxon>eudicotyledons</taxon>
        <taxon>Gunneridae</taxon>
        <taxon>Pentapetalae</taxon>
        <taxon>asterids</taxon>
        <taxon>Cornales</taxon>
        <taxon>Nyssaceae</taxon>
        <taxon>Nyssa</taxon>
    </lineage>
</organism>
<feature type="domain" description="HAT C-terminal dimerisation" evidence="1">
    <location>
        <begin position="133"/>
        <end position="169"/>
    </location>
</feature>
<evidence type="ECO:0000259" key="1">
    <source>
        <dbReference type="Pfam" id="PF05699"/>
    </source>
</evidence>
<dbReference type="InterPro" id="IPR008906">
    <property type="entry name" value="HATC_C_dom"/>
</dbReference>
<sequence>MALKMKLKFVKYFNIEKINPLLIIALILDPCLKWKYVKFSFEKYYCASDAKAMLQKFNSVLTCLYQHYSIILMESIIEIDDQVEKDVKRHDMGGSSVVDEYRDCDWDEFLKAEDDEEIKSELSRYLDDSVKGSISFESIFSTRGRVLDQYWSSLTPKIIESLICAQDWLRSSPISIEAEEQLDALV</sequence>